<evidence type="ECO:0000313" key="2">
    <source>
        <dbReference type="EMBL" id="MEY8245211.1"/>
    </source>
</evidence>
<dbReference type="PROSITE" id="PS51257">
    <property type="entry name" value="PROKAR_LIPOPROTEIN"/>
    <property type="match status" value="1"/>
</dbReference>
<organism evidence="2 3">
    <name type="scientific">Heminiphilus faecis</name>
    <dbReference type="NCBI Taxonomy" id="2601703"/>
    <lineage>
        <taxon>Bacteria</taxon>
        <taxon>Pseudomonadati</taxon>
        <taxon>Bacteroidota</taxon>
        <taxon>Bacteroidia</taxon>
        <taxon>Bacteroidales</taxon>
        <taxon>Muribaculaceae</taxon>
        <taxon>Heminiphilus</taxon>
    </lineage>
</organism>
<accession>A0ABV4CX18</accession>
<evidence type="ECO:0000256" key="1">
    <source>
        <dbReference type="SAM" id="SignalP"/>
    </source>
</evidence>
<evidence type="ECO:0000313" key="3">
    <source>
        <dbReference type="Proteomes" id="UP001565200"/>
    </source>
</evidence>
<proteinExistence type="predicted"/>
<dbReference type="InterPro" id="IPR011990">
    <property type="entry name" value="TPR-like_helical_dom_sf"/>
</dbReference>
<dbReference type="Proteomes" id="UP001565200">
    <property type="component" value="Unassembled WGS sequence"/>
</dbReference>
<dbReference type="RefSeq" id="WP_369863358.1">
    <property type="nucleotide sequence ID" value="NZ_JBCLPP010000014.1"/>
</dbReference>
<dbReference type="Gene3D" id="1.25.40.10">
    <property type="entry name" value="Tetratricopeptide repeat domain"/>
    <property type="match status" value="1"/>
</dbReference>
<comment type="caution">
    <text evidence="2">The sequence shown here is derived from an EMBL/GenBank/DDBJ whole genome shotgun (WGS) entry which is preliminary data.</text>
</comment>
<sequence>MYKLLLVCLILFGISLAACHRQSAVASMLSSADSLMDRRPDSSLAVLENIPPVLLTEKDEQAHYALLLTKARHKNYIDETDDSLINIALKYYRRHSSDSLLMQSLFYKATILYNSANYSQAIISATKAEDIARELNDNYWIARTCELISDIYTMTYYREEAVNYTLEASKYYLKSGKKTNSMYALLDLASCYANLGNYNRSIQLIDSIKNIAYKDHPIDSTFIACCIKSSITLYLWTGEYHKSKYAFENLSKFKTNINLTATDYARITEIYLNLGEKDSTEKYLNITLNKDQRLLDKISVQSLLLNYHKKTHNYKKV</sequence>
<feature type="signal peptide" evidence="1">
    <location>
        <begin position="1"/>
        <end position="17"/>
    </location>
</feature>
<feature type="chain" id="PRO_5045611626" description="MalT-like TPR region domain-containing protein" evidence="1">
    <location>
        <begin position="18"/>
        <end position="317"/>
    </location>
</feature>
<evidence type="ECO:0008006" key="4">
    <source>
        <dbReference type="Google" id="ProtNLM"/>
    </source>
</evidence>
<dbReference type="EMBL" id="JBCLPP010000014">
    <property type="protein sequence ID" value="MEY8245211.1"/>
    <property type="molecule type" value="Genomic_DNA"/>
</dbReference>
<keyword evidence="3" id="KW-1185">Reference proteome</keyword>
<reference evidence="2 3" key="1">
    <citation type="submission" date="2024-03" db="EMBL/GenBank/DDBJ databases">
        <title>Mouse gut bacterial collection (mGBC) of GemPharmatech.</title>
        <authorList>
            <person name="He Y."/>
            <person name="Dong L."/>
            <person name="Wu D."/>
            <person name="Gao X."/>
            <person name="Lin Z."/>
        </authorList>
    </citation>
    <scope>NUCLEOTIDE SEQUENCE [LARGE SCALE GENOMIC DNA]</scope>
    <source>
        <strain evidence="2 3">54-13</strain>
    </source>
</reference>
<name>A0ABV4CX18_9BACT</name>
<protein>
    <recommendedName>
        <fullName evidence="4">MalT-like TPR region domain-containing protein</fullName>
    </recommendedName>
</protein>
<dbReference type="SUPFAM" id="SSF48452">
    <property type="entry name" value="TPR-like"/>
    <property type="match status" value="1"/>
</dbReference>
<gene>
    <name evidence="2" type="ORF">AAK873_06220</name>
</gene>
<keyword evidence="1" id="KW-0732">Signal</keyword>